<dbReference type="PANTHER" id="PTHR30522">
    <property type="entry name" value="NUCLEOSIDE TRIPHOSPHATE PYROPHOSPHOHYDROLASE"/>
    <property type="match status" value="1"/>
</dbReference>
<dbReference type="CDD" id="cd11528">
    <property type="entry name" value="NTP-PPase_MazG_Nterm"/>
    <property type="match status" value="1"/>
</dbReference>
<dbReference type="InterPro" id="IPR004518">
    <property type="entry name" value="MazG-like_dom"/>
</dbReference>
<comment type="caution">
    <text evidence="2">The sequence shown here is derived from an EMBL/GenBank/DDBJ whole genome shotgun (WGS) entry which is preliminary data.</text>
</comment>
<dbReference type="Gene3D" id="1.10.287.1080">
    <property type="entry name" value="MazG-like"/>
    <property type="match status" value="2"/>
</dbReference>
<dbReference type="SUPFAM" id="SSF101386">
    <property type="entry name" value="all-alpha NTP pyrophosphatases"/>
    <property type="match status" value="2"/>
</dbReference>
<dbReference type="GO" id="GO:0046052">
    <property type="term" value="P:UTP catabolic process"/>
    <property type="evidence" value="ECO:0007669"/>
    <property type="project" value="TreeGrafter"/>
</dbReference>
<accession>A0A1F4Q2A0</accession>
<proteinExistence type="predicted"/>
<dbReference type="GO" id="GO:0046081">
    <property type="term" value="P:dUTP catabolic process"/>
    <property type="evidence" value="ECO:0007669"/>
    <property type="project" value="TreeGrafter"/>
</dbReference>
<sequence length="266" mass="31289">MRTGQKFEDFIEIVRKLRKECPWDREQTIESLKPYLVEEVYEAIEAINDRAYDRLAEELGDMLLHIVMLSVFAEEKKQFEIEDVINSITSKMVRRHPHVFGKAKAKDKAQVWLRWEKIKAKEKKSKGQKHRGILASIPQSLPALYRADKVQRRAARVGFDWDKVAGAWKKVHEELDEVHEVLEKGKIVESRKQNTERRRLKEELGDLLFAIVNVARKLDIDAEDALQEANAKFMRRFSHIEKKLEKKKMTVAQMDALWNKIKTAER</sequence>
<dbReference type="GO" id="GO:0006203">
    <property type="term" value="P:dGTP catabolic process"/>
    <property type="evidence" value="ECO:0007669"/>
    <property type="project" value="TreeGrafter"/>
</dbReference>
<dbReference type="NCBIfam" id="NF007113">
    <property type="entry name" value="PRK09562.1"/>
    <property type="match status" value="1"/>
</dbReference>
<dbReference type="Proteomes" id="UP000178724">
    <property type="component" value="Unassembled WGS sequence"/>
</dbReference>
<name>A0A1F4Q2A0_UNCSA</name>
<feature type="domain" description="NTP pyrophosphohydrolase MazG-like" evidence="1">
    <location>
        <begin position="170"/>
        <end position="239"/>
    </location>
</feature>
<reference evidence="2 3" key="1">
    <citation type="journal article" date="2016" name="Nat. Commun.">
        <title>Thousands of microbial genomes shed light on interconnected biogeochemical processes in an aquifer system.</title>
        <authorList>
            <person name="Anantharaman K."/>
            <person name="Brown C.T."/>
            <person name="Hug L.A."/>
            <person name="Sharon I."/>
            <person name="Castelle C.J."/>
            <person name="Probst A.J."/>
            <person name="Thomas B.C."/>
            <person name="Singh A."/>
            <person name="Wilkins M.J."/>
            <person name="Karaoz U."/>
            <person name="Brodie E.L."/>
            <person name="Williams K.H."/>
            <person name="Hubbard S.S."/>
            <person name="Banfield J.F."/>
        </authorList>
    </citation>
    <scope>NUCLEOTIDE SEQUENCE [LARGE SCALE GENOMIC DNA]</scope>
</reference>
<dbReference type="NCBIfam" id="TIGR00444">
    <property type="entry name" value="mazG"/>
    <property type="match status" value="1"/>
</dbReference>
<dbReference type="InterPro" id="IPR011551">
    <property type="entry name" value="NTP_PyrPHydrolase_MazG"/>
</dbReference>
<dbReference type="InterPro" id="IPR048011">
    <property type="entry name" value="NTP-PPase_MazG-like_C"/>
</dbReference>
<evidence type="ECO:0000259" key="1">
    <source>
        <dbReference type="Pfam" id="PF03819"/>
    </source>
</evidence>
<dbReference type="GO" id="GO:0006950">
    <property type="term" value="P:response to stress"/>
    <property type="evidence" value="ECO:0007669"/>
    <property type="project" value="UniProtKB-ARBA"/>
</dbReference>
<protein>
    <submittedName>
        <fullName evidence="2">Nucleoside triphosphate pyrophosphohydrolase</fullName>
    </submittedName>
</protein>
<dbReference type="EMBL" id="METM01000016">
    <property type="protein sequence ID" value="OGB90044.1"/>
    <property type="molecule type" value="Genomic_DNA"/>
</dbReference>
<dbReference type="GO" id="GO:0046047">
    <property type="term" value="P:TTP catabolic process"/>
    <property type="evidence" value="ECO:0007669"/>
    <property type="project" value="TreeGrafter"/>
</dbReference>
<gene>
    <name evidence="2" type="ORF">A2625_01760</name>
</gene>
<feature type="domain" description="NTP pyrophosphohydrolase MazG-like" evidence="1">
    <location>
        <begin position="27"/>
        <end position="100"/>
    </location>
</feature>
<dbReference type="InterPro" id="IPR048015">
    <property type="entry name" value="NTP-PPase_MazG-like_N"/>
</dbReference>
<keyword evidence="2" id="KW-0378">Hydrolase</keyword>
<organism evidence="2 3">
    <name type="scientific">candidate division WOR-1 bacterium RIFCSPHIGHO2_01_FULL_53_15</name>
    <dbReference type="NCBI Taxonomy" id="1802564"/>
    <lineage>
        <taxon>Bacteria</taxon>
        <taxon>Bacillati</taxon>
        <taxon>Saganbacteria</taxon>
    </lineage>
</organism>
<dbReference type="GO" id="GO:0046076">
    <property type="term" value="P:dTTP catabolic process"/>
    <property type="evidence" value="ECO:0007669"/>
    <property type="project" value="TreeGrafter"/>
</dbReference>
<evidence type="ECO:0000313" key="2">
    <source>
        <dbReference type="EMBL" id="OGB90044.1"/>
    </source>
</evidence>
<dbReference type="GO" id="GO:0047429">
    <property type="term" value="F:nucleoside triphosphate diphosphatase activity"/>
    <property type="evidence" value="ECO:0007669"/>
    <property type="project" value="InterPro"/>
</dbReference>
<dbReference type="CDD" id="cd11529">
    <property type="entry name" value="NTP-PPase_MazG_Cterm"/>
    <property type="match status" value="1"/>
</dbReference>
<dbReference type="FunFam" id="1.10.287.1080:FF:000001">
    <property type="entry name" value="Nucleoside triphosphate pyrophosphohydrolase"/>
    <property type="match status" value="1"/>
</dbReference>
<dbReference type="AlphaFoldDB" id="A0A1F4Q2A0"/>
<dbReference type="Pfam" id="PF03819">
    <property type="entry name" value="MazG"/>
    <property type="match status" value="2"/>
</dbReference>
<evidence type="ECO:0000313" key="3">
    <source>
        <dbReference type="Proteomes" id="UP000178724"/>
    </source>
</evidence>
<dbReference type="PANTHER" id="PTHR30522:SF0">
    <property type="entry name" value="NUCLEOSIDE TRIPHOSPHATE PYROPHOSPHOHYDROLASE"/>
    <property type="match status" value="1"/>
</dbReference>
<dbReference type="GO" id="GO:0046061">
    <property type="term" value="P:dATP catabolic process"/>
    <property type="evidence" value="ECO:0007669"/>
    <property type="project" value="TreeGrafter"/>
</dbReference>